<dbReference type="InterPro" id="IPR015168">
    <property type="entry name" value="SsuA/THI5"/>
</dbReference>
<feature type="domain" description="SsuA/THI5-like" evidence="2">
    <location>
        <begin position="137"/>
        <end position="260"/>
    </location>
</feature>
<dbReference type="Gene3D" id="3.40.190.10">
    <property type="entry name" value="Periplasmic binding protein-like II"/>
    <property type="match status" value="2"/>
</dbReference>
<dbReference type="AlphaFoldDB" id="A0A2L1GMQ2"/>
<dbReference type="KEGG" id="deo:CAY53_05320"/>
<evidence type="ECO:0000256" key="1">
    <source>
        <dbReference type="SAM" id="SignalP"/>
    </source>
</evidence>
<proteinExistence type="predicted"/>
<dbReference type="SUPFAM" id="SSF53850">
    <property type="entry name" value="Periplasmic binding protein-like II"/>
    <property type="match status" value="1"/>
</dbReference>
<keyword evidence="4" id="KW-1185">Reference proteome</keyword>
<dbReference type="Pfam" id="PF09084">
    <property type="entry name" value="NMT1"/>
    <property type="match status" value="1"/>
</dbReference>
<evidence type="ECO:0000313" key="4">
    <source>
        <dbReference type="Proteomes" id="UP000239867"/>
    </source>
</evidence>
<gene>
    <name evidence="3" type="ORF">CAY53_05320</name>
</gene>
<protein>
    <submittedName>
        <fullName evidence="3">Aliphatic sulfonate ABC transporter</fullName>
    </submittedName>
</protein>
<dbReference type="Proteomes" id="UP000239867">
    <property type="component" value="Chromosome"/>
</dbReference>
<sequence>MKKSTLGMLALCLSLFCAIPQAPATDKPEVRTSAQPCLHGLPLWYADKAGWLQDAPFVNKFMLFSSGAPQTEALAADQWDIGSMGTVPTMMASIRYGYRLIGISNEEGFTNDLWVRPDSPLLQHKGVNPEYPDIYGSAEDWKGKKVLVTTISTGHYALTSTLKRLDLRDSDVNIVHMEQGQAMTAFTAGEGDILQLWAPLSYMAEVRGWKRVSSGRAAKVAVIGGIGVRKDFAEQHPDLVVAWLDLYMRAIEGMKAKPDQYVDPLLSYFNEYCGLDMKKDMVQKEFQYRPLFTVSEQIEAMENPEKLPKWLQGVAEFMLSQGRIRQKEYDRYLRENFFIDPSFMKKLAVERAKTQS</sequence>
<evidence type="ECO:0000313" key="3">
    <source>
        <dbReference type="EMBL" id="AVD70971.1"/>
    </source>
</evidence>
<organism evidence="3 4">
    <name type="scientific">Desulfobulbus oralis</name>
    <dbReference type="NCBI Taxonomy" id="1986146"/>
    <lineage>
        <taxon>Bacteria</taxon>
        <taxon>Pseudomonadati</taxon>
        <taxon>Thermodesulfobacteriota</taxon>
        <taxon>Desulfobulbia</taxon>
        <taxon>Desulfobulbales</taxon>
        <taxon>Desulfobulbaceae</taxon>
        <taxon>Desulfobulbus</taxon>
    </lineage>
</organism>
<feature type="chain" id="PRO_5014850048" evidence="1">
    <location>
        <begin position="25"/>
        <end position="356"/>
    </location>
</feature>
<keyword evidence="1" id="KW-0732">Signal</keyword>
<evidence type="ECO:0000259" key="2">
    <source>
        <dbReference type="Pfam" id="PF09084"/>
    </source>
</evidence>
<name>A0A2L1GMQ2_9BACT</name>
<feature type="signal peptide" evidence="1">
    <location>
        <begin position="1"/>
        <end position="24"/>
    </location>
</feature>
<dbReference type="PANTHER" id="PTHR30024:SF42">
    <property type="entry name" value="ALIPHATIC SULFONATES-BINDING PROTEIN-RELATED"/>
    <property type="match status" value="1"/>
</dbReference>
<dbReference type="PANTHER" id="PTHR30024">
    <property type="entry name" value="ALIPHATIC SULFONATES-BINDING PROTEIN-RELATED"/>
    <property type="match status" value="1"/>
</dbReference>
<dbReference type="EMBL" id="CP021255">
    <property type="protein sequence ID" value="AVD70971.1"/>
    <property type="molecule type" value="Genomic_DNA"/>
</dbReference>
<accession>A0A2L1GMQ2</accession>
<dbReference type="RefSeq" id="WP_219842732.1">
    <property type="nucleotide sequence ID" value="NZ_CP021255.1"/>
</dbReference>
<reference evidence="3 4" key="1">
    <citation type="journal article" date="2018" name="MBio">
        <title>Insights into the evolution of host association through the isolation and characterization of a novel human periodontal pathobiont, Desulfobulbus oralis.</title>
        <authorList>
            <person name="Cross K.L."/>
            <person name="Chirania P."/>
            <person name="Xiong W."/>
            <person name="Beall C.J."/>
            <person name="Elkins J.G."/>
            <person name="Giannone R.J."/>
            <person name="Griffen A.L."/>
            <person name="Guss A.M."/>
            <person name="Hettich R.L."/>
            <person name="Joshi S.S."/>
            <person name="Mokrzan E.M."/>
            <person name="Martin R.K."/>
            <person name="Zhulin I.B."/>
            <person name="Leys E.J."/>
            <person name="Podar M."/>
        </authorList>
    </citation>
    <scope>NUCLEOTIDE SEQUENCE [LARGE SCALE GENOMIC DNA]</scope>
    <source>
        <strain evidence="3 4">ORNL</strain>
    </source>
</reference>